<evidence type="ECO:0000313" key="3">
    <source>
        <dbReference type="Proteomes" id="UP000233293"/>
    </source>
</evidence>
<name>A0A2N3PY12_9PROT</name>
<dbReference type="AlphaFoldDB" id="A0A2N3PY12"/>
<gene>
    <name evidence="2" type="ORF">CWS72_06855</name>
</gene>
<organism evidence="2 3">
    <name type="scientific">Telmatospirillum siberiense</name>
    <dbReference type="NCBI Taxonomy" id="382514"/>
    <lineage>
        <taxon>Bacteria</taxon>
        <taxon>Pseudomonadati</taxon>
        <taxon>Pseudomonadota</taxon>
        <taxon>Alphaproteobacteria</taxon>
        <taxon>Rhodospirillales</taxon>
        <taxon>Rhodospirillaceae</taxon>
        <taxon>Telmatospirillum</taxon>
    </lineage>
</organism>
<dbReference type="EMBL" id="PIUM01000005">
    <property type="protein sequence ID" value="PKU25310.1"/>
    <property type="molecule type" value="Genomic_DNA"/>
</dbReference>
<evidence type="ECO:0008006" key="4">
    <source>
        <dbReference type="Google" id="ProtNLM"/>
    </source>
</evidence>
<dbReference type="OrthoDB" id="6086999at2"/>
<proteinExistence type="predicted"/>
<dbReference type="RefSeq" id="WP_101249834.1">
    <property type="nucleotide sequence ID" value="NZ_PIUM01000005.1"/>
</dbReference>
<evidence type="ECO:0000256" key="1">
    <source>
        <dbReference type="SAM" id="SignalP"/>
    </source>
</evidence>
<keyword evidence="3" id="KW-1185">Reference proteome</keyword>
<keyword evidence="1" id="KW-0732">Signal</keyword>
<dbReference type="Pfam" id="PF19630">
    <property type="entry name" value="DUF6134"/>
    <property type="match status" value="1"/>
</dbReference>
<reference evidence="3" key="1">
    <citation type="submission" date="2017-12" db="EMBL/GenBank/DDBJ databases">
        <title>Draft genome sequence of Telmatospirillum siberiense 26-4b1T, an acidotolerant peatland alphaproteobacterium potentially involved in sulfur cycling.</title>
        <authorList>
            <person name="Hausmann B."/>
            <person name="Pjevac P."/>
            <person name="Schreck K."/>
            <person name="Herbold C.W."/>
            <person name="Daims H."/>
            <person name="Wagner M."/>
            <person name="Pester M."/>
            <person name="Loy A."/>
        </authorList>
    </citation>
    <scope>NUCLEOTIDE SEQUENCE [LARGE SCALE GENOMIC DNA]</scope>
    <source>
        <strain evidence="3">26-4b1</strain>
    </source>
</reference>
<sequence length="205" mass="22880">MILRAVAALVCVLLAPRLAAAEPISYVILKEGEPIGHETVDIERNGDVAKVEVNTETRVKVLFLDFHYRHHRQEFWRAGRLERMVADTDDDGSVHHIVLESGASGPGLTLDGTGREMPDGALPLSLWSKAILDRKVLYGVSDAALYRVAIDSLGMARLAWHGRDIAAEHYRIGGDVERDLWYGEDGLLLKTAFQRRGYPIEIIRE</sequence>
<feature type="signal peptide" evidence="1">
    <location>
        <begin position="1"/>
        <end position="21"/>
    </location>
</feature>
<dbReference type="InterPro" id="IPR045767">
    <property type="entry name" value="DUF6134"/>
</dbReference>
<feature type="chain" id="PRO_5014788125" description="DUF3108 domain-containing protein" evidence="1">
    <location>
        <begin position="22"/>
        <end position="205"/>
    </location>
</feature>
<accession>A0A2N3PY12</accession>
<comment type="caution">
    <text evidence="2">The sequence shown here is derived from an EMBL/GenBank/DDBJ whole genome shotgun (WGS) entry which is preliminary data.</text>
</comment>
<protein>
    <recommendedName>
        <fullName evidence="4">DUF3108 domain-containing protein</fullName>
    </recommendedName>
</protein>
<evidence type="ECO:0000313" key="2">
    <source>
        <dbReference type="EMBL" id="PKU25310.1"/>
    </source>
</evidence>
<dbReference type="Proteomes" id="UP000233293">
    <property type="component" value="Unassembled WGS sequence"/>
</dbReference>